<reference evidence="1 2" key="1">
    <citation type="submission" date="2020-03" db="EMBL/GenBank/DDBJ databases">
        <title>Dissostichus mawsoni Genome sequencing and assembly.</title>
        <authorList>
            <person name="Park H."/>
        </authorList>
    </citation>
    <scope>NUCLEOTIDE SEQUENCE [LARGE SCALE GENOMIC DNA]</scope>
    <source>
        <strain evidence="1">DM0001</strain>
        <tissue evidence="1">Muscle</tissue>
    </source>
</reference>
<comment type="caution">
    <text evidence="1">The sequence shown here is derived from an EMBL/GenBank/DDBJ whole genome shotgun (WGS) entry which is preliminary data.</text>
</comment>
<name>A0A7J5XN82_DISMA</name>
<dbReference type="PANTHER" id="PTHR20765:SF1">
    <property type="entry name" value="EQUILIBRATIVE NUCLEOBASE TRANSPORTER 1"/>
    <property type="match status" value="1"/>
</dbReference>
<evidence type="ECO:0000313" key="1">
    <source>
        <dbReference type="EMBL" id="KAF3838450.1"/>
    </source>
</evidence>
<proteinExistence type="predicted"/>
<dbReference type="EMBL" id="JAAKFY010000022">
    <property type="protein sequence ID" value="KAF3838450.1"/>
    <property type="molecule type" value="Genomic_DNA"/>
</dbReference>
<evidence type="ECO:0000313" key="2">
    <source>
        <dbReference type="Proteomes" id="UP000518266"/>
    </source>
</evidence>
<gene>
    <name evidence="1" type="ORF">F7725_010218</name>
</gene>
<organism evidence="1 2">
    <name type="scientific">Dissostichus mawsoni</name>
    <name type="common">Antarctic cod</name>
    <dbReference type="NCBI Taxonomy" id="36200"/>
    <lineage>
        <taxon>Eukaryota</taxon>
        <taxon>Metazoa</taxon>
        <taxon>Chordata</taxon>
        <taxon>Craniata</taxon>
        <taxon>Vertebrata</taxon>
        <taxon>Euteleostomi</taxon>
        <taxon>Actinopterygii</taxon>
        <taxon>Neopterygii</taxon>
        <taxon>Teleostei</taxon>
        <taxon>Neoteleostei</taxon>
        <taxon>Acanthomorphata</taxon>
        <taxon>Eupercaria</taxon>
        <taxon>Perciformes</taxon>
        <taxon>Notothenioidei</taxon>
        <taxon>Nototheniidae</taxon>
        <taxon>Dissostichus</taxon>
    </lineage>
</organism>
<sequence length="124" mass="13833">MLLRHYLYIGTFNPMLQRLTDGDPSLVSRYTDAFAITQLWCVCAPWNGLIFDRNKGKPSAEGESEQEADLRASVLSLFLTALQCVLFSVCACIPSLPLQYFTFVLEVINRSFLFGGNAAFINVA</sequence>
<dbReference type="AlphaFoldDB" id="A0A7J5XN82"/>
<protein>
    <submittedName>
        <fullName evidence="1">Uncharacterized protein</fullName>
    </submittedName>
</protein>
<dbReference type="InterPro" id="IPR027197">
    <property type="entry name" value="SLC43A3"/>
</dbReference>
<dbReference type="PANTHER" id="PTHR20765">
    <property type="entry name" value="SOLUTE CARRIER FAMILY 43 MEMBER 3-RELATED"/>
    <property type="match status" value="1"/>
</dbReference>
<keyword evidence="2" id="KW-1185">Reference proteome</keyword>
<accession>A0A7J5XN82</accession>
<dbReference type="OrthoDB" id="330047at2759"/>
<dbReference type="Proteomes" id="UP000518266">
    <property type="component" value="Unassembled WGS sequence"/>
</dbReference>